<evidence type="ECO:0000313" key="4">
    <source>
        <dbReference type="Proteomes" id="UP000285405"/>
    </source>
</evidence>
<organism evidence="3 4">
    <name type="scientific">Golovinomyces cichoracearum</name>
    <dbReference type="NCBI Taxonomy" id="62708"/>
    <lineage>
        <taxon>Eukaryota</taxon>
        <taxon>Fungi</taxon>
        <taxon>Dikarya</taxon>
        <taxon>Ascomycota</taxon>
        <taxon>Pezizomycotina</taxon>
        <taxon>Leotiomycetes</taxon>
        <taxon>Erysiphales</taxon>
        <taxon>Erysiphaceae</taxon>
        <taxon>Golovinomyces</taxon>
    </lineage>
</organism>
<feature type="non-terminal residue" evidence="3">
    <location>
        <position position="321"/>
    </location>
</feature>
<dbReference type="Proteomes" id="UP000285405">
    <property type="component" value="Unassembled WGS sequence"/>
</dbReference>
<protein>
    <submittedName>
        <fullName evidence="3">PKS-NRPS hybrid synthetase</fullName>
    </submittedName>
</protein>
<evidence type="ECO:0000313" key="3">
    <source>
        <dbReference type="EMBL" id="RKF78797.1"/>
    </source>
</evidence>
<accession>A0A420IW79</accession>
<gene>
    <name evidence="3" type="ORF">GcC1_052040</name>
</gene>
<dbReference type="Pfam" id="PF10551">
    <property type="entry name" value="MULE"/>
    <property type="match status" value="1"/>
</dbReference>
<reference evidence="3 4" key="1">
    <citation type="journal article" date="2018" name="BMC Genomics">
        <title>Comparative genome analyses reveal sequence features reflecting distinct modes of host-adaptation between dicot and monocot powdery mildew.</title>
        <authorList>
            <person name="Wu Y."/>
            <person name="Ma X."/>
            <person name="Pan Z."/>
            <person name="Kale S.D."/>
            <person name="Song Y."/>
            <person name="King H."/>
            <person name="Zhang Q."/>
            <person name="Presley C."/>
            <person name="Deng X."/>
            <person name="Wei C.I."/>
            <person name="Xiao S."/>
        </authorList>
    </citation>
    <scope>NUCLEOTIDE SEQUENCE [LARGE SCALE GENOMIC DNA]</scope>
    <source>
        <strain evidence="3">UCSC1</strain>
    </source>
</reference>
<proteinExistence type="predicted"/>
<dbReference type="OrthoDB" id="1421156at2759"/>
<feature type="domain" description="MULE transposase" evidence="2">
    <location>
        <begin position="202"/>
        <end position="293"/>
    </location>
</feature>
<dbReference type="InterPro" id="IPR018289">
    <property type="entry name" value="MULE_transposase_dom"/>
</dbReference>
<dbReference type="PANTHER" id="PTHR47718:SF3">
    <property type="entry name" value="PROTEIN FAR1-RELATED SEQUENCE 5-LIKE"/>
    <property type="match status" value="1"/>
</dbReference>
<comment type="caution">
    <text evidence="3">The sequence shown here is derived from an EMBL/GenBank/DDBJ whole genome shotgun (WGS) entry which is preliminary data.</text>
</comment>
<feature type="region of interest" description="Disordered" evidence="1">
    <location>
        <begin position="54"/>
        <end position="78"/>
    </location>
</feature>
<dbReference type="AlphaFoldDB" id="A0A420IW79"/>
<sequence length="321" mass="36502">MSMPLPPEAIYTSKEELYASIQAWAAQHHYAFRIERSTKINNTERTRIQYSCDRAGLAPPTDHPQKSLQGRQRRTATRKTGCQFSIIAREGIDTQWELRHRPGIEYSTHNHPPSQSISSHTIHRKLAQAEINQARTLHSAGVKPGQTIQELRHGLSANDALLPHFKEKRVHFKINATSTNRIRHLFIAYPQSIHLAQTNQDVILVDNTYKTNKFDMTPLHIIGITSSGMTFSIGFCFLPGETKEDFIWAFKCFQGLGINPVIIVIDDDQAQKNASEEVFPDTPTLLCVWHVNQCVLAKCKSKVGDEHWLEFEAAWRTVIQA</sequence>
<name>A0A420IW79_9PEZI</name>
<evidence type="ECO:0000259" key="2">
    <source>
        <dbReference type="Pfam" id="PF10551"/>
    </source>
</evidence>
<dbReference type="PANTHER" id="PTHR47718">
    <property type="entry name" value="OS01G0519700 PROTEIN"/>
    <property type="match status" value="1"/>
</dbReference>
<evidence type="ECO:0000256" key="1">
    <source>
        <dbReference type="SAM" id="MobiDB-lite"/>
    </source>
</evidence>
<dbReference type="EMBL" id="MCBR01005247">
    <property type="protein sequence ID" value="RKF78797.1"/>
    <property type="molecule type" value="Genomic_DNA"/>
</dbReference>